<comment type="similarity">
    <text evidence="1">Belongs to the short-chain dehydrogenases/reductases (SDR) family.</text>
</comment>
<dbReference type="InterPro" id="IPR036291">
    <property type="entry name" value="NAD(P)-bd_dom_sf"/>
</dbReference>
<dbReference type="CDD" id="cd05233">
    <property type="entry name" value="SDR_c"/>
    <property type="match status" value="1"/>
</dbReference>
<dbReference type="SUPFAM" id="SSF51735">
    <property type="entry name" value="NAD(P)-binding Rossmann-fold domains"/>
    <property type="match status" value="1"/>
</dbReference>
<dbReference type="InterPro" id="IPR057326">
    <property type="entry name" value="KR_dom"/>
</dbReference>
<dbReference type="PANTHER" id="PTHR24321:SF8">
    <property type="entry name" value="ESTRADIOL 17-BETA-DEHYDROGENASE 8-RELATED"/>
    <property type="match status" value="1"/>
</dbReference>
<organism evidence="5 6">
    <name type="scientific">Devosia salina</name>
    <dbReference type="NCBI Taxonomy" id="2860336"/>
    <lineage>
        <taxon>Bacteria</taxon>
        <taxon>Pseudomonadati</taxon>
        <taxon>Pseudomonadota</taxon>
        <taxon>Alphaproteobacteria</taxon>
        <taxon>Hyphomicrobiales</taxon>
        <taxon>Devosiaceae</taxon>
        <taxon>Devosia</taxon>
    </lineage>
</organism>
<sequence length="256" mass="26597">MGLLGGKVAVITGGAGSIGAATARLMLAEGARIVLSDLDLAALERARAALPDGDVLLVAADVSRPEDVAALAVRAKDRFGGVDVVFSNAGNFGTVAPIADYPLETFEAVHAVHVRGAFLMAKHFSPLMRSGGSFVITSSVAATRGDPGVYAYVTANVTAKHAQVGLMRCLAKELAPRNIRVNTVHPGPIDNDFQLRVERGLGAEIGRDGTEFFNEIIPMGRHGSAEEVARAVMFLASDMSSFTTGAMIMADGGMSA</sequence>
<keyword evidence="6" id="KW-1185">Reference proteome</keyword>
<dbReference type="PRINTS" id="PR00081">
    <property type="entry name" value="GDHRDH"/>
</dbReference>
<dbReference type="SMART" id="SM00822">
    <property type="entry name" value="PKS_KR"/>
    <property type="match status" value="1"/>
</dbReference>
<accession>A0ABX8WFJ8</accession>
<protein>
    <submittedName>
        <fullName evidence="5">SDR family oxidoreductase</fullName>
    </submittedName>
</protein>
<evidence type="ECO:0000256" key="2">
    <source>
        <dbReference type="ARBA" id="ARBA00023002"/>
    </source>
</evidence>
<keyword evidence="3" id="KW-0520">NAD</keyword>
<evidence type="ECO:0000259" key="4">
    <source>
        <dbReference type="SMART" id="SM00822"/>
    </source>
</evidence>
<proteinExistence type="inferred from homology"/>
<dbReference type="InterPro" id="IPR002347">
    <property type="entry name" value="SDR_fam"/>
</dbReference>
<dbReference type="EMBL" id="CP080590">
    <property type="protein sequence ID" value="QYO75487.1"/>
    <property type="molecule type" value="Genomic_DNA"/>
</dbReference>
<reference evidence="5 6" key="1">
    <citation type="submission" date="2021-08" db="EMBL/GenBank/DDBJ databases">
        <title>Devosia salina sp. nov., isolated from the South China Sea sediment.</title>
        <authorList>
            <person name="Zhou Z."/>
        </authorList>
    </citation>
    <scope>NUCLEOTIDE SEQUENCE [LARGE SCALE GENOMIC DNA]</scope>
    <source>
        <strain evidence="5 6">SCS-3</strain>
    </source>
</reference>
<dbReference type="RefSeq" id="WP_220303986.1">
    <property type="nucleotide sequence ID" value="NZ_CP080590.1"/>
</dbReference>
<gene>
    <name evidence="5" type="ORF">K1X15_12645</name>
</gene>
<dbReference type="Gene3D" id="3.40.50.720">
    <property type="entry name" value="NAD(P)-binding Rossmann-like Domain"/>
    <property type="match status" value="1"/>
</dbReference>
<name>A0ABX8WFJ8_9HYPH</name>
<evidence type="ECO:0000313" key="5">
    <source>
        <dbReference type="EMBL" id="QYO75487.1"/>
    </source>
</evidence>
<dbReference type="PANTHER" id="PTHR24321">
    <property type="entry name" value="DEHYDROGENASES, SHORT CHAIN"/>
    <property type="match status" value="1"/>
</dbReference>
<dbReference type="Pfam" id="PF13561">
    <property type="entry name" value="adh_short_C2"/>
    <property type="match status" value="1"/>
</dbReference>
<evidence type="ECO:0000256" key="1">
    <source>
        <dbReference type="ARBA" id="ARBA00006484"/>
    </source>
</evidence>
<feature type="domain" description="Ketoreductase" evidence="4">
    <location>
        <begin position="7"/>
        <end position="178"/>
    </location>
</feature>
<evidence type="ECO:0000256" key="3">
    <source>
        <dbReference type="ARBA" id="ARBA00023027"/>
    </source>
</evidence>
<dbReference type="Proteomes" id="UP000825799">
    <property type="component" value="Chromosome"/>
</dbReference>
<evidence type="ECO:0000313" key="6">
    <source>
        <dbReference type="Proteomes" id="UP000825799"/>
    </source>
</evidence>
<keyword evidence="2" id="KW-0560">Oxidoreductase</keyword>